<comment type="caution">
    <text evidence="1">The sequence shown here is derived from an EMBL/GenBank/DDBJ whole genome shotgun (WGS) entry which is preliminary data.</text>
</comment>
<dbReference type="EMBL" id="SOZJ01000001">
    <property type="protein sequence ID" value="TGJ74025.1"/>
    <property type="molecule type" value="Genomic_DNA"/>
</dbReference>
<evidence type="ECO:0000313" key="2">
    <source>
        <dbReference type="Proteomes" id="UP000297595"/>
    </source>
</evidence>
<dbReference type="Proteomes" id="UP000297595">
    <property type="component" value="Unassembled WGS sequence"/>
</dbReference>
<dbReference type="AlphaFoldDB" id="A0A7C8K3U3"/>
<dbReference type="OrthoDB" id="5280021at2759"/>
<reference evidence="1 2" key="1">
    <citation type="submission" date="2019-03" db="EMBL/GenBank/DDBJ databases">
        <title>Nematode-trapping fungi genome.</title>
        <authorList>
            <person name="Vidal-Diez De Ulzurrun G."/>
        </authorList>
    </citation>
    <scope>NUCLEOTIDE SEQUENCE [LARGE SCALE GENOMIC DNA]</scope>
    <source>
        <strain evidence="1 2">TWF154</strain>
    </source>
</reference>
<accession>A0A7C8K3U3</accession>
<protein>
    <submittedName>
        <fullName evidence="1">Uncharacterized protein</fullName>
    </submittedName>
</protein>
<name>A0A7C8K3U3_ORBOL</name>
<organism evidence="1 2">
    <name type="scientific">Orbilia oligospora</name>
    <name type="common">Nematode-trapping fungus</name>
    <name type="synonym">Arthrobotrys oligospora</name>
    <dbReference type="NCBI Taxonomy" id="2813651"/>
    <lineage>
        <taxon>Eukaryota</taxon>
        <taxon>Fungi</taxon>
        <taxon>Dikarya</taxon>
        <taxon>Ascomycota</taxon>
        <taxon>Pezizomycotina</taxon>
        <taxon>Orbiliomycetes</taxon>
        <taxon>Orbiliales</taxon>
        <taxon>Orbiliaceae</taxon>
        <taxon>Orbilia</taxon>
    </lineage>
</organism>
<sequence>MAFSKILAVLVLCTLHLSMPAEAMSHRQKMRLRTRHQPFMNPAMHYYNSTGRDPTGKVPGNADDIDVLDVEIVDGPYNATHSGLSKRHPVPLIHKETILSVFGWDGSYAEGFLGFAAFFSQIVEPQVQEGKLEVPPGCRPVWASCEKDGAFNGLEYVEVCNYGTDSRVIEKTELYQRIWDMIIPKLWELAGTKRYHTVREAMRLDQSRWAGRLEWATSYPSIAILSSYLKAYSWPHNDPTMGVALYKDPPARVDNKYLQDTWKLKCGEFA</sequence>
<evidence type="ECO:0000313" key="1">
    <source>
        <dbReference type="EMBL" id="TGJ74025.1"/>
    </source>
</evidence>
<gene>
    <name evidence="1" type="ORF">EYR41_001077</name>
</gene>
<proteinExistence type="predicted"/>